<keyword evidence="3" id="KW-1185">Reference proteome</keyword>
<dbReference type="EMBL" id="JBHSSI010000094">
    <property type="protein sequence ID" value="MFC6261941.1"/>
    <property type="molecule type" value="Genomic_DNA"/>
</dbReference>
<name>A0ABW1TJ72_9LACO</name>
<accession>A0ABW1TJ72</accession>
<dbReference type="Proteomes" id="UP001596283">
    <property type="component" value="Unassembled WGS sequence"/>
</dbReference>
<dbReference type="InterPro" id="IPR047676">
    <property type="entry name" value="FxLYD_dom"/>
</dbReference>
<feature type="chain" id="PRO_5045299410" evidence="1">
    <location>
        <begin position="22"/>
        <end position="254"/>
    </location>
</feature>
<proteinExistence type="predicted"/>
<reference evidence="3" key="1">
    <citation type="journal article" date="2019" name="Int. J. Syst. Evol. Microbiol.">
        <title>The Global Catalogue of Microorganisms (GCM) 10K type strain sequencing project: providing services to taxonomists for standard genome sequencing and annotation.</title>
        <authorList>
            <consortium name="The Broad Institute Genomics Platform"/>
            <consortium name="The Broad Institute Genome Sequencing Center for Infectious Disease"/>
            <person name="Wu L."/>
            <person name="Ma J."/>
        </authorList>
    </citation>
    <scope>NUCLEOTIDE SEQUENCE [LARGE SCALE GENOMIC DNA]</scope>
    <source>
        <strain evidence="3">CCM 8908</strain>
    </source>
</reference>
<dbReference type="PROSITE" id="PS51257">
    <property type="entry name" value="PROKAR_LIPOPROTEIN"/>
    <property type="match status" value="1"/>
</dbReference>
<gene>
    <name evidence="2" type="ORF">ACFP1C_13515</name>
</gene>
<evidence type="ECO:0000256" key="1">
    <source>
        <dbReference type="SAM" id="SignalP"/>
    </source>
</evidence>
<feature type="signal peptide" evidence="1">
    <location>
        <begin position="1"/>
        <end position="21"/>
    </location>
</feature>
<sequence>MKRILTLVTVLLAGLSLVACSNKKSETKYYDSDFISALETGLQKRWAITDTVKDIDKASQDTLDKSVNAELKVVKPYENKKFKNDKLHEQALTYINALKDQKTALKSYDKSNFFDKWNKAYNVRTKMIVQINQKHKLKVADKYKSDLTELTRHGDAVANQNQKTEAINSLIKSIKFKQTKDDGYTYTYDAKVKNTSNYSFKTFGIKVKLMDSQKTVIDTQAVYTDNWDKGQTNQFEFMTDKKFKSYEVVQDYTN</sequence>
<dbReference type="NCBIfam" id="NF038353">
    <property type="entry name" value="FxLYD_dom"/>
    <property type="match status" value="1"/>
</dbReference>
<evidence type="ECO:0000313" key="3">
    <source>
        <dbReference type="Proteomes" id="UP001596283"/>
    </source>
</evidence>
<keyword evidence="1" id="KW-0732">Signal</keyword>
<comment type="caution">
    <text evidence="2">The sequence shown here is derived from an EMBL/GenBank/DDBJ whole genome shotgun (WGS) entry which is preliminary data.</text>
</comment>
<organism evidence="2 3">
    <name type="scientific">Levilactobacillus fujinensis</name>
    <dbReference type="NCBI Taxonomy" id="2486024"/>
    <lineage>
        <taxon>Bacteria</taxon>
        <taxon>Bacillati</taxon>
        <taxon>Bacillota</taxon>
        <taxon>Bacilli</taxon>
        <taxon>Lactobacillales</taxon>
        <taxon>Lactobacillaceae</taxon>
        <taxon>Levilactobacillus</taxon>
    </lineage>
</organism>
<protein>
    <submittedName>
        <fullName evidence="2">FxLYD domain-containing protein</fullName>
    </submittedName>
</protein>
<evidence type="ECO:0000313" key="2">
    <source>
        <dbReference type="EMBL" id="MFC6261941.1"/>
    </source>
</evidence>
<dbReference type="RefSeq" id="WP_125686045.1">
    <property type="nucleotide sequence ID" value="NZ_JBHSSI010000094.1"/>
</dbReference>